<accession>A0A919K3X8</accession>
<dbReference type="InterPro" id="IPR039672">
    <property type="entry name" value="MFS_2"/>
</dbReference>
<dbReference type="Gene3D" id="1.20.1250.20">
    <property type="entry name" value="MFS general substrate transporter like domains"/>
    <property type="match status" value="1"/>
</dbReference>
<keyword evidence="4 5" id="KW-0472">Membrane</keyword>
<reference evidence="7" key="1">
    <citation type="submission" date="2021-01" db="EMBL/GenBank/DDBJ databases">
        <title>Whole genome shotgun sequence of Actinoplanes rishiriensis NBRC 108556.</title>
        <authorList>
            <person name="Komaki H."/>
            <person name="Tamura T."/>
        </authorList>
    </citation>
    <scope>NUCLEOTIDE SEQUENCE</scope>
    <source>
        <strain evidence="7">NBRC 108556</strain>
    </source>
</reference>
<feature type="transmembrane region" description="Helical" evidence="5">
    <location>
        <begin position="88"/>
        <end position="108"/>
    </location>
</feature>
<evidence type="ECO:0000256" key="2">
    <source>
        <dbReference type="ARBA" id="ARBA00022692"/>
    </source>
</evidence>
<feature type="transmembrane region" description="Helical" evidence="5">
    <location>
        <begin position="156"/>
        <end position="179"/>
    </location>
</feature>
<feature type="domain" description="Major facilitator superfamily (MFS) profile" evidence="6">
    <location>
        <begin position="20"/>
        <end position="444"/>
    </location>
</feature>
<dbReference type="GO" id="GO:0008643">
    <property type="term" value="P:carbohydrate transport"/>
    <property type="evidence" value="ECO:0007669"/>
    <property type="project" value="InterPro"/>
</dbReference>
<feature type="transmembrane region" description="Helical" evidence="5">
    <location>
        <begin position="191"/>
        <end position="210"/>
    </location>
</feature>
<feature type="transmembrane region" description="Helical" evidence="5">
    <location>
        <begin position="241"/>
        <end position="264"/>
    </location>
</feature>
<feature type="transmembrane region" description="Helical" evidence="5">
    <location>
        <begin position="305"/>
        <end position="325"/>
    </location>
</feature>
<keyword evidence="8" id="KW-1185">Reference proteome</keyword>
<dbReference type="PANTHER" id="PTHR11328">
    <property type="entry name" value="MAJOR FACILITATOR SUPERFAMILY DOMAIN-CONTAINING PROTEIN"/>
    <property type="match status" value="1"/>
</dbReference>
<feature type="transmembrane region" description="Helical" evidence="5">
    <location>
        <begin position="276"/>
        <end position="293"/>
    </location>
</feature>
<dbReference type="PANTHER" id="PTHR11328:SF24">
    <property type="entry name" value="MAJOR FACILITATOR SUPERFAMILY (MFS) PROFILE DOMAIN-CONTAINING PROTEIN"/>
    <property type="match status" value="1"/>
</dbReference>
<feature type="transmembrane region" description="Helical" evidence="5">
    <location>
        <begin position="373"/>
        <end position="397"/>
    </location>
</feature>
<evidence type="ECO:0000313" key="7">
    <source>
        <dbReference type="EMBL" id="GIE96176.1"/>
    </source>
</evidence>
<dbReference type="PROSITE" id="PS50850">
    <property type="entry name" value="MFS"/>
    <property type="match status" value="1"/>
</dbReference>
<protein>
    <submittedName>
        <fullName evidence="7">MFS transporter</fullName>
    </submittedName>
</protein>
<dbReference type="GO" id="GO:0005886">
    <property type="term" value="C:plasma membrane"/>
    <property type="evidence" value="ECO:0007669"/>
    <property type="project" value="UniProtKB-SubCell"/>
</dbReference>
<feature type="transmembrane region" description="Helical" evidence="5">
    <location>
        <begin position="114"/>
        <end position="135"/>
    </location>
</feature>
<dbReference type="InterPro" id="IPR036259">
    <property type="entry name" value="MFS_trans_sf"/>
</dbReference>
<organism evidence="7 8">
    <name type="scientific">Paractinoplanes rishiriensis</name>
    <dbReference type="NCBI Taxonomy" id="1050105"/>
    <lineage>
        <taxon>Bacteria</taxon>
        <taxon>Bacillati</taxon>
        <taxon>Actinomycetota</taxon>
        <taxon>Actinomycetes</taxon>
        <taxon>Micromonosporales</taxon>
        <taxon>Micromonosporaceae</taxon>
        <taxon>Paractinoplanes</taxon>
    </lineage>
</organism>
<keyword evidence="2 5" id="KW-0812">Transmembrane</keyword>
<dbReference type="EMBL" id="BOMV01000039">
    <property type="protein sequence ID" value="GIE96176.1"/>
    <property type="molecule type" value="Genomic_DNA"/>
</dbReference>
<feature type="transmembrane region" description="Helical" evidence="5">
    <location>
        <begin position="417"/>
        <end position="437"/>
    </location>
</feature>
<dbReference type="RefSeq" id="WP_203782422.1">
    <property type="nucleotide sequence ID" value="NZ_BOMV01000039.1"/>
</dbReference>
<keyword evidence="3 5" id="KW-1133">Transmembrane helix</keyword>
<gene>
    <name evidence="7" type="ORF">Ari01nite_36410</name>
</gene>
<feature type="transmembrane region" description="Helical" evidence="5">
    <location>
        <begin position="49"/>
        <end position="67"/>
    </location>
</feature>
<dbReference type="Pfam" id="PF13347">
    <property type="entry name" value="MFS_2"/>
    <property type="match status" value="1"/>
</dbReference>
<evidence type="ECO:0000256" key="3">
    <source>
        <dbReference type="ARBA" id="ARBA00022989"/>
    </source>
</evidence>
<evidence type="ECO:0000313" key="8">
    <source>
        <dbReference type="Proteomes" id="UP000636960"/>
    </source>
</evidence>
<dbReference type="AlphaFoldDB" id="A0A919K3X8"/>
<sequence>MTAAGPSPDVRPAGVLPRRVLAGYSLGSLVTGAFGTVPGLLLLPYLTDTLGVAAGVAGLLVLLPKAWDVLVNPVAGRISDRRGDRRPFLLGAGLVLSVLFAAIFAGPVRSGGSAAAAGGYVAFAFLAAATAYAFFQVPYVAMPAELTDGYAERTRLMTWRVAVLALAILISGALAPLVVEQTGGGLPGHRWSGVFVGALILVGTLGVYLGTRNAPTQAARESEPDLRSQLRVAAANGPFRALLLCWVIQAVGIGAMLAGVQYFAEHVVGARSGATFLFAAFVGPALLVMPLWTRVGHRYGKPRSLVAASLLFAAGALALLAAPALPAFATYLVVALIGCGYAGQQVFAMAMLPDCIAHDTARTGRRQAGVFTGVWTAGETLGLAVGPGIYALTLQLFGYVSSSTGEAAVQDDTARLGVLLGFTVLPALLVGTAVLLLRAYRDVAR</sequence>
<evidence type="ECO:0000256" key="1">
    <source>
        <dbReference type="ARBA" id="ARBA00004651"/>
    </source>
</evidence>
<feature type="transmembrane region" description="Helical" evidence="5">
    <location>
        <begin position="331"/>
        <end position="352"/>
    </location>
</feature>
<evidence type="ECO:0000259" key="6">
    <source>
        <dbReference type="PROSITE" id="PS50850"/>
    </source>
</evidence>
<dbReference type="InterPro" id="IPR020846">
    <property type="entry name" value="MFS_dom"/>
</dbReference>
<dbReference type="SUPFAM" id="SSF103473">
    <property type="entry name" value="MFS general substrate transporter"/>
    <property type="match status" value="1"/>
</dbReference>
<evidence type="ECO:0000256" key="4">
    <source>
        <dbReference type="ARBA" id="ARBA00023136"/>
    </source>
</evidence>
<dbReference type="Proteomes" id="UP000636960">
    <property type="component" value="Unassembled WGS sequence"/>
</dbReference>
<comment type="caution">
    <text evidence="7">The sequence shown here is derived from an EMBL/GenBank/DDBJ whole genome shotgun (WGS) entry which is preliminary data.</text>
</comment>
<name>A0A919K3X8_9ACTN</name>
<evidence type="ECO:0000256" key="5">
    <source>
        <dbReference type="SAM" id="Phobius"/>
    </source>
</evidence>
<proteinExistence type="predicted"/>
<feature type="transmembrane region" description="Helical" evidence="5">
    <location>
        <begin position="21"/>
        <end position="43"/>
    </location>
</feature>
<dbReference type="GO" id="GO:0015293">
    <property type="term" value="F:symporter activity"/>
    <property type="evidence" value="ECO:0007669"/>
    <property type="project" value="InterPro"/>
</dbReference>
<comment type="subcellular location">
    <subcellularLocation>
        <location evidence="1">Cell membrane</location>
        <topology evidence="1">Multi-pass membrane protein</topology>
    </subcellularLocation>
</comment>